<dbReference type="PANTHER" id="PTHR11757">
    <property type="entry name" value="PROTEASE FAMILY S9A OLIGOPEPTIDASE"/>
    <property type="match status" value="1"/>
</dbReference>
<feature type="non-terminal residue" evidence="10">
    <location>
        <position position="731"/>
    </location>
</feature>
<evidence type="ECO:0000256" key="4">
    <source>
        <dbReference type="ARBA" id="ARBA00022801"/>
    </source>
</evidence>
<dbReference type="Pfam" id="PF02897">
    <property type="entry name" value="Peptidase_S9_N"/>
    <property type="match status" value="1"/>
</dbReference>
<sequence length="731" mass="82682">MQVNSGVGLGLTVGVASLAINYVRNRALSNVQVLTPPVLEKRPKMVPFGKVPGQNRGEQPMEPIIYLEDPYYYVRDDSRKNTEILDHLKAENAYAKAAMAHLEGAQGELYKELLSHVQETDEMVPYPHGDYLYYTRTEEGKAYRIHCRKPRGSPAPTDEMILLDVNELANGQAHCDLDEVDPSPDHNILGYSVDFTAYETYDIYFKDLSTNTVTKVIEKCNGSFEWGLDSTTIFYVTQDAAHRSYKVWSHRVGTPQAKDVCWHTETDEMFSTGVYKSQSGRFMCISSHSKVSSEIRVMDLTQPDAGFVTVAPRAKDVKYSVRHWEDEFLITTNRDGAVNFKLMSVPVSAVLRQEEAAWTPVFDYDPNVKVGLVRCFKSFFTLSGRQDGLTQVWIGSKTRAGWEKTQLTMPEAMYSLGGATNKEYETDVFRFTYSSMTTPSQTMEYNTKAKTTACLKETPVPNYDRTLYHCERVDATAQDGTIIPMSMVYRKDLKKDGPHALHLYGYGSYEHAIEPTFRSAILPLLDRGVIYVLAHIRGGGENGRTWYESAKYLTKINTFTDFIACAEHLVATKYTTPRQMTCEGRSAGGLLMGAVLNMRPDLFQAAIAGVPFVDVMNTISDATVPLTTGEWAEWGNPNEMQYFAYMLQYSPYENVKAQNYPNMLVTGGLFDPRVPYWEPTKWVARLRELKTDSNQVLLKMDMDAGHFSASDRYHYLKEKAIEVAFLLDQVP</sequence>
<organism evidence="10">
    <name type="scientific">Aphanomyces stellatus</name>
    <dbReference type="NCBI Taxonomy" id="120398"/>
    <lineage>
        <taxon>Eukaryota</taxon>
        <taxon>Sar</taxon>
        <taxon>Stramenopiles</taxon>
        <taxon>Oomycota</taxon>
        <taxon>Saprolegniomycetes</taxon>
        <taxon>Saprolegniales</taxon>
        <taxon>Verrucalvaceae</taxon>
        <taxon>Aphanomyces</taxon>
    </lineage>
</organism>
<gene>
    <name evidence="10" type="ORF">As57867_004109</name>
</gene>
<dbReference type="FunFam" id="3.40.50.1820:FF:000005">
    <property type="entry name" value="Prolyl endopeptidase"/>
    <property type="match status" value="1"/>
</dbReference>
<comment type="catalytic activity">
    <reaction evidence="1">
        <text>Hydrolysis of Pro-|-Xaa &gt;&gt; Ala-|-Xaa in oligopeptides.</text>
        <dbReference type="EC" id="3.4.21.26"/>
    </reaction>
</comment>
<dbReference type="SUPFAM" id="SSF50993">
    <property type="entry name" value="Peptidase/esterase 'gauge' domain"/>
    <property type="match status" value="1"/>
</dbReference>
<dbReference type="PRINTS" id="PR00862">
    <property type="entry name" value="PROLIGOPTASE"/>
</dbReference>
<comment type="similarity">
    <text evidence="2 7">Belongs to the peptidase S9A family.</text>
</comment>
<evidence type="ECO:0000256" key="6">
    <source>
        <dbReference type="ARBA" id="ARBA00045448"/>
    </source>
</evidence>
<dbReference type="EMBL" id="VJMH01000884">
    <property type="protein sequence ID" value="KAF0713984.1"/>
    <property type="molecule type" value="Genomic_DNA"/>
</dbReference>
<dbReference type="InterPro" id="IPR002470">
    <property type="entry name" value="Peptidase_S9A"/>
</dbReference>
<evidence type="ECO:0000256" key="7">
    <source>
        <dbReference type="RuleBase" id="RU368024"/>
    </source>
</evidence>
<name>A0A6A4ZWX5_9STRA</name>
<dbReference type="SUPFAM" id="SSF53474">
    <property type="entry name" value="alpha/beta-Hydrolases"/>
    <property type="match status" value="1"/>
</dbReference>
<dbReference type="Gene3D" id="2.130.10.120">
    <property type="entry name" value="Prolyl oligopeptidase, N-terminal domain"/>
    <property type="match status" value="1"/>
</dbReference>
<dbReference type="AlphaFoldDB" id="A0A6A4ZWX5"/>
<feature type="domain" description="Peptidase S9 prolyl oligopeptidase catalytic" evidence="8">
    <location>
        <begin position="516"/>
        <end position="728"/>
    </location>
</feature>
<keyword evidence="3 7" id="KW-0645">Protease</keyword>
<reference evidence="10" key="1">
    <citation type="submission" date="2019-06" db="EMBL/GenBank/DDBJ databases">
        <title>Genomics analysis of Aphanomyces spp. identifies a new class of oomycete effector associated with host adaptation.</title>
        <authorList>
            <person name="Gaulin E."/>
        </authorList>
    </citation>
    <scope>NUCLEOTIDE SEQUENCE</scope>
    <source>
        <strain evidence="10">CBS 578.67</strain>
    </source>
</reference>
<proteinExistence type="inferred from homology"/>
<evidence type="ECO:0000256" key="5">
    <source>
        <dbReference type="ARBA" id="ARBA00022825"/>
    </source>
</evidence>
<keyword evidence="4 7" id="KW-0378">Hydrolase</keyword>
<dbReference type="GO" id="GO:0004252">
    <property type="term" value="F:serine-type endopeptidase activity"/>
    <property type="evidence" value="ECO:0007669"/>
    <property type="project" value="UniProtKB-UniRule"/>
</dbReference>
<dbReference type="InterPro" id="IPR051543">
    <property type="entry name" value="Serine_Peptidase_S9A"/>
</dbReference>
<dbReference type="InterPro" id="IPR029058">
    <property type="entry name" value="AB_hydrolase_fold"/>
</dbReference>
<comment type="caution">
    <text evidence="10">The sequence shown here is derived from an EMBL/GenBank/DDBJ whole genome shotgun (WGS) entry which is preliminary data.</text>
</comment>
<dbReference type="OrthoDB" id="248387at2759"/>
<dbReference type="InterPro" id="IPR001375">
    <property type="entry name" value="Peptidase_S9_cat"/>
</dbReference>
<evidence type="ECO:0000256" key="1">
    <source>
        <dbReference type="ARBA" id="ARBA00001070"/>
    </source>
</evidence>
<accession>A0A6A4ZWX5</accession>
<dbReference type="InterPro" id="IPR023302">
    <property type="entry name" value="Pept_S9A_N"/>
</dbReference>
<keyword evidence="5 7" id="KW-0720">Serine protease</keyword>
<evidence type="ECO:0000256" key="2">
    <source>
        <dbReference type="ARBA" id="ARBA00005228"/>
    </source>
</evidence>
<dbReference type="Gene3D" id="3.40.50.1820">
    <property type="entry name" value="alpha/beta hydrolase"/>
    <property type="match status" value="1"/>
</dbReference>
<dbReference type="PANTHER" id="PTHR11757:SF19">
    <property type="entry name" value="PROLYL ENDOPEPTIDASE-LIKE"/>
    <property type="match status" value="1"/>
</dbReference>
<dbReference type="GO" id="GO:0006508">
    <property type="term" value="P:proteolysis"/>
    <property type="evidence" value="ECO:0007669"/>
    <property type="project" value="UniProtKB-KW"/>
</dbReference>
<feature type="domain" description="Peptidase S9A N-terminal" evidence="9">
    <location>
        <begin position="67"/>
        <end position="457"/>
    </location>
</feature>
<comment type="function">
    <text evidence="6">Serine peptidase whose precise substrate specificity remains unclear. Does not cleave peptides after a arginine or lysine residue. Regulates trans-Golgi network morphology and sorting by regulating the membrane binding of the AP-1 complex. May play a role in the regulation of synaptic vesicle exocytosis.</text>
</comment>
<evidence type="ECO:0000313" key="10">
    <source>
        <dbReference type="EMBL" id="KAF0713984.1"/>
    </source>
</evidence>
<evidence type="ECO:0000256" key="3">
    <source>
        <dbReference type="ARBA" id="ARBA00022670"/>
    </source>
</evidence>
<evidence type="ECO:0000259" key="8">
    <source>
        <dbReference type="Pfam" id="PF00326"/>
    </source>
</evidence>
<dbReference type="Pfam" id="PF00326">
    <property type="entry name" value="Peptidase_S9"/>
    <property type="match status" value="1"/>
</dbReference>
<evidence type="ECO:0000259" key="9">
    <source>
        <dbReference type="Pfam" id="PF02897"/>
    </source>
</evidence>
<dbReference type="EC" id="3.4.21.-" evidence="7"/>
<protein>
    <recommendedName>
        <fullName evidence="7">Prolyl endopeptidase</fullName>
        <ecNumber evidence="7">3.4.21.-</ecNumber>
    </recommendedName>
</protein>